<evidence type="ECO:0000256" key="1">
    <source>
        <dbReference type="ARBA" id="ARBA00007689"/>
    </source>
</evidence>
<protein>
    <recommendedName>
        <fullName evidence="2">YCII-related domain-containing protein</fullName>
    </recommendedName>
</protein>
<dbReference type="SUPFAM" id="SSF54909">
    <property type="entry name" value="Dimeric alpha+beta barrel"/>
    <property type="match status" value="1"/>
</dbReference>
<organism evidence="3 4">
    <name type="scientific">Candidatus Glassbacteria bacterium GWA2_58_10</name>
    <dbReference type="NCBI Taxonomy" id="1817865"/>
    <lineage>
        <taxon>Bacteria</taxon>
        <taxon>Candidatus Glassiibacteriota</taxon>
    </lineage>
</organism>
<sequence length="101" mass="11612">MEKIEYAVILKPARENFIRTITTEESRAVEGHFEYFKMLFEKGALKYAGRCEDGYLGLAILECENEPEARALMAEDPAIASGVFEHRIKAWRTALVVERWS</sequence>
<dbReference type="InterPro" id="IPR005545">
    <property type="entry name" value="YCII"/>
</dbReference>
<evidence type="ECO:0000313" key="4">
    <source>
        <dbReference type="Proteomes" id="UP000176992"/>
    </source>
</evidence>
<proteinExistence type="inferred from homology"/>
<feature type="domain" description="YCII-related" evidence="2">
    <location>
        <begin position="8"/>
        <end position="88"/>
    </location>
</feature>
<evidence type="ECO:0000259" key="2">
    <source>
        <dbReference type="Pfam" id="PF03795"/>
    </source>
</evidence>
<dbReference type="Pfam" id="PF03795">
    <property type="entry name" value="YCII"/>
    <property type="match status" value="1"/>
</dbReference>
<gene>
    <name evidence="3" type="ORF">A2Z86_02245</name>
</gene>
<name>A0A1F5YHW1_9BACT</name>
<evidence type="ECO:0000313" key="3">
    <source>
        <dbReference type="EMBL" id="OGF99798.1"/>
    </source>
</evidence>
<accession>A0A1F5YHW1</accession>
<dbReference type="InterPro" id="IPR011008">
    <property type="entry name" value="Dimeric_a/b-barrel"/>
</dbReference>
<comment type="caution">
    <text evidence="3">The sequence shown here is derived from an EMBL/GenBank/DDBJ whole genome shotgun (WGS) entry which is preliminary data.</text>
</comment>
<dbReference type="EMBL" id="MFIV01000010">
    <property type="protein sequence ID" value="OGF99798.1"/>
    <property type="molecule type" value="Genomic_DNA"/>
</dbReference>
<reference evidence="3 4" key="1">
    <citation type="journal article" date="2016" name="Nat. Commun.">
        <title>Thousands of microbial genomes shed light on interconnected biogeochemical processes in an aquifer system.</title>
        <authorList>
            <person name="Anantharaman K."/>
            <person name="Brown C.T."/>
            <person name="Hug L.A."/>
            <person name="Sharon I."/>
            <person name="Castelle C.J."/>
            <person name="Probst A.J."/>
            <person name="Thomas B.C."/>
            <person name="Singh A."/>
            <person name="Wilkins M.J."/>
            <person name="Karaoz U."/>
            <person name="Brodie E.L."/>
            <person name="Williams K.H."/>
            <person name="Hubbard S.S."/>
            <person name="Banfield J.F."/>
        </authorList>
    </citation>
    <scope>NUCLEOTIDE SEQUENCE [LARGE SCALE GENOMIC DNA]</scope>
</reference>
<dbReference type="AlphaFoldDB" id="A0A1F5YHW1"/>
<comment type="similarity">
    <text evidence="1">Belongs to the YciI family.</text>
</comment>
<dbReference type="Gene3D" id="3.30.70.1060">
    <property type="entry name" value="Dimeric alpha+beta barrel"/>
    <property type="match status" value="1"/>
</dbReference>
<dbReference type="Proteomes" id="UP000176992">
    <property type="component" value="Unassembled WGS sequence"/>
</dbReference>